<protein>
    <recommendedName>
        <fullName evidence="2">PET hydrolase/cutinase-like domain-containing protein</fullName>
    </recommendedName>
</protein>
<feature type="domain" description="PET hydrolase/cutinase-like" evidence="2">
    <location>
        <begin position="162"/>
        <end position="361"/>
    </location>
</feature>
<dbReference type="SUPFAM" id="SSF53474">
    <property type="entry name" value="alpha/beta-Hydrolases"/>
    <property type="match status" value="1"/>
</dbReference>
<dbReference type="BioCyc" id="PAER208963:G1G74-1325-MONOMER"/>
<dbReference type="PANTHER" id="PTHR33428:SF14">
    <property type="entry name" value="CARBOXYLESTERASE TYPE B DOMAIN-CONTAINING PROTEIN"/>
    <property type="match status" value="1"/>
</dbReference>
<dbReference type="AlphaFoldDB" id="A0A0H2ZDU5"/>
<organism evidence="3 4">
    <name type="scientific">Pseudomonas aeruginosa (strain UCBPP-PA14)</name>
    <dbReference type="NCBI Taxonomy" id="208963"/>
    <lineage>
        <taxon>Bacteria</taxon>
        <taxon>Pseudomonadati</taxon>
        <taxon>Pseudomonadota</taxon>
        <taxon>Gammaproteobacteria</taxon>
        <taxon>Pseudomonadales</taxon>
        <taxon>Pseudomonadaceae</taxon>
        <taxon>Pseudomonas</taxon>
    </lineage>
</organism>
<name>A0A0H2ZDU5_PSEAB</name>
<evidence type="ECO:0000256" key="1">
    <source>
        <dbReference type="SAM" id="MobiDB-lite"/>
    </source>
</evidence>
<dbReference type="KEGG" id="pau:PA14_16100"/>
<dbReference type="PANTHER" id="PTHR33428">
    <property type="entry name" value="CHLOROPHYLLASE-2, CHLOROPLASTIC"/>
    <property type="match status" value="1"/>
</dbReference>
<evidence type="ECO:0000313" key="3">
    <source>
        <dbReference type="EMBL" id="ABJ12968.1"/>
    </source>
</evidence>
<dbReference type="ESTHER" id="pseae-PA3734">
    <property type="family name" value="Polyesterase-lipase-cutinase"/>
</dbReference>
<dbReference type="InterPro" id="IPR041127">
    <property type="entry name" value="PET_hydrolase/cutinase-like"/>
</dbReference>
<reference evidence="3 4" key="1">
    <citation type="journal article" date="2006" name="Genome Biol.">
        <title>Genomic analysis reveals that Pseudomonas aeruginosa virulence is combinatorial.</title>
        <authorList>
            <person name="Lee D.G."/>
            <person name="Urbach J.M."/>
            <person name="Wu G."/>
            <person name="Liberati N.T."/>
            <person name="Feinbaum R.L."/>
            <person name="Miyata S."/>
            <person name="Diggins L.T."/>
            <person name="He J."/>
            <person name="Saucier M."/>
            <person name="Deziel E."/>
            <person name="Friedman L."/>
            <person name="Li L."/>
            <person name="Grills G."/>
            <person name="Montgomery K."/>
            <person name="Kucherlapati R."/>
            <person name="Rahme L.G."/>
            <person name="Ausubel F.M."/>
        </authorList>
    </citation>
    <scope>NUCLEOTIDE SEQUENCE [LARGE SCALE GENOMIC DNA]</scope>
    <source>
        <strain evidence="3 4">UCBPP-PA14</strain>
    </source>
</reference>
<feature type="region of interest" description="Disordered" evidence="1">
    <location>
        <begin position="16"/>
        <end position="37"/>
    </location>
</feature>
<proteinExistence type="predicted"/>
<dbReference type="HOGENOM" id="CLU_057509_0_0_6"/>
<dbReference type="Pfam" id="PF12740">
    <property type="entry name" value="PETase"/>
    <property type="match status" value="1"/>
</dbReference>
<evidence type="ECO:0000259" key="2">
    <source>
        <dbReference type="Pfam" id="PF12740"/>
    </source>
</evidence>
<sequence>MAKGHEPAQIAIRAEPGQRNDQPAIRKAPGKTPTIPPSRNAFTCLKLQYPARPSGSNNETSPCVSNSEDLMTAFASPRGAWRAFILALAFAAGTAQGSLLFGAVGLANDQYARPVADTEIASTAVLADCRGFVGTIARIVLLDGSIRCNEAFPYGFASPISTSVYYPADIAASDAKLPVITFVGGILSNAGNYHELMKLWASHGFIVVISSDFINSFPLMHALGILEVAKLDRDPASALHGRADFSRTLVAGHSAGGQATLQSASLSAQALQLIEPRLKLVGALPIEPGPLAIGSTVKTPTLLLTGLADVVVPPLSWPILWQGPLIRDVPAWGATATTATHFSPLRQIEYNEFAGISVAWALYQGKNDAQARDYFVGRYYKLASDIQFNDPLRLLRPSRNKLAAAL</sequence>
<dbReference type="Gene3D" id="3.40.50.1820">
    <property type="entry name" value="alpha/beta hydrolase"/>
    <property type="match status" value="1"/>
</dbReference>
<evidence type="ECO:0000313" key="4">
    <source>
        <dbReference type="Proteomes" id="UP000000653"/>
    </source>
</evidence>
<gene>
    <name evidence="3" type="ordered locus">PA14_16100</name>
</gene>
<dbReference type="InterPro" id="IPR029058">
    <property type="entry name" value="AB_hydrolase_fold"/>
</dbReference>
<dbReference type="EMBL" id="CP000438">
    <property type="protein sequence ID" value="ABJ12968.1"/>
    <property type="molecule type" value="Genomic_DNA"/>
</dbReference>
<dbReference type="Proteomes" id="UP000000653">
    <property type="component" value="Chromosome"/>
</dbReference>
<accession>A0A0H2ZDU5</accession>